<dbReference type="InterPro" id="IPR015943">
    <property type="entry name" value="WD40/YVTN_repeat-like_dom_sf"/>
</dbReference>
<dbReference type="GeneID" id="38778855"/>
<feature type="region of interest" description="Disordered" evidence="8">
    <location>
        <begin position="1"/>
        <end position="65"/>
    </location>
</feature>
<evidence type="ECO:0000256" key="5">
    <source>
        <dbReference type="ARBA" id="ARBA00022927"/>
    </source>
</evidence>
<dbReference type="Proteomes" id="UP000287166">
    <property type="component" value="Unassembled WGS sequence"/>
</dbReference>
<name>A0A401GIF0_9APHY</name>
<evidence type="ECO:0000256" key="7">
    <source>
        <dbReference type="ARBA" id="ARBA00023242"/>
    </source>
</evidence>
<dbReference type="Gene3D" id="1.20.58.1380">
    <property type="match status" value="1"/>
</dbReference>
<evidence type="ECO:0000313" key="11">
    <source>
        <dbReference type="EMBL" id="GBE81938.1"/>
    </source>
</evidence>
<dbReference type="GO" id="GO:0017056">
    <property type="term" value="F:structural constituent of nuclear pore"/>
    <property type="evidence" value="ECO:0007669"/>
    <property type="project" value="InterPro"/>
</dbReference>
<evidence type="ECO:0000256" key="8">
    <source>
        <dbReference type="SAM" id="MobiDB-lite"/>
    </source>
</evidence>
<comment type="similarity">
    <text evidence="2">Belongs to the nucleoporin Nup133 family.</text>
</comment>
<sequence length="1194" mass="134362">MATFSPSPAPRPAAQRTSISHALSPPRQPVRRTRTGGSKPASRFATPARQERQSSVDGSLTSGMDVDDTLDTYERPLKAETLFAKSEELTATFYASLPVEVKHVLKNTDFYRNAYSGDIDTETGFALVASVETCFVWKYAQALSGTPTCYIFVCPRDDYSPPMTTVFHALVPYGASREPGLILVSYFGGVRFWDSIGMGLTGGETYSWSALDLQEDECVTTLTRSDPQTYIISTSAGRLYLLMLTKTGGKYHLTNRVFSRQQSALSFSRLWPNFLTPPSIFPDAGNINSIALGISNKTESARDVWAVIETRVQKWRMHIEGWEELLLDDDLGDAIRTAIREAFVSASQPDMDLDLELLDLKLESPSNLVILVSYAAQEDDEMETLTHPRRIYAIIHVRYGGKSFQVEKAQAVPYQSTARSGAPMHPRLQLMLGGQLVAIQFGDAVTICARDNDYMDRLALKSKRDRTLGVGVVEGNTELLILTAGTTMKAYIDMDQVARFDAETGRANLIKWTMTQAILYGSYPENPLEFSFPPEIDEEALMSGAEQLSQAIIQSDSDVVRPNHDLQAQIAGRKERLSWLIKFINDNVALPKMSQHSRQRLATDAEKLYAADQLWLQHSEFLGVARRNNVLSEAIYRYMNAVGESHHEDCVRAFFRLKVEDIGSVFPHLLQIVRNAAQGGRSLAVELEQANRIILTVLQSAINYREFNMGVYGVERPLIDLWSSKPALIDIISELFDTTARLVESPSPDSAAAQAKSGPRGQLPQLATSLFASIQERLEWLESPLAVEGGSARELTNLDSTFRQLRPEVLETLRRNGFADHAFRLAEDYRDFRSLASLCHKETVYPPQDNPNVARIQSYIGKFKEDFTNELYQWYIEHGELRTMFAQDHDEYLDTFFEEHKYPGISWIHDIGKGRYDAASESLLSEAGHSSDLMSKHLMLSIGKLSHLAQSQADATPVDQSLLDAFHVGLDFVDVHETLVDDLKSALATVRNRQSLEMQVETITNVKASQLDERRSLQNVFKQFVRQLLQGKALSPEDIADLLSLKDNLYSVEDYATALQLLSRAKGMPEARRFAAFKSVWRRIYIHDDWDAIRQTSNVTDAELNQRLRNTALYVALRSTLRKRHPPHGYILLPLEVVEIPDRTEISLRWPGMSPDEVEGVERDYRWESDCLIRLELDGMSDGMRTLVAEELGE</sequence>
<feature type="domain" description="Nucleoporin Nup133/Nup155-like C-terminal" evidence="9">
    <location>
        <begin position="602"/>
        <end position="1176"/>
    </location>
</feature>
<dbReference type="GO" id="GO:0006606">
    <property type="term" value="P:protein import into nucleus"/>
    <property type="evidence" value="ECO:0007669"/>
    <property type="project" value="TreeGrafter"/>
</dbReference>
<keyword evidence="5" id="KW-0653">Protein transport</keyword>
<dbReference type="Pfam" id="PF08801">
    <property type="entry name" value="Nucleoporin_N"/>
    <property type="match status" value="1"/>
</dbReference>
<evidence type="ECO:0000313" key="12">
    <source>
        <dbReference type="Proteomes" id="UP000287166"/>
    </source>
</evidence>
<dbReference type="GO" id="GO:0000972">
    <property type="term" value="P:transcription-dependent tethering of RNA polymerase II gene DNA at nuclear periphery"/>
    <property type="evidence" value="ECO:0007669"/>
    <property type="project" value="TreeGrafter"/>
</dbReference>
<reference evidence="11 12" key="1">
    <citation type="journal article" date="2018" name="Sci. Rep.">
        <title>Genome sequence of the cauliflower mushroom Sparassis crispa (Hanabiratake) and its association with beneficial usage.</title>
        <authorList>
            <person name="Kiyama R."/>
            <person name="Furutani Y."/>
            <person name="Kawaguchi K."/>
            <person name="Nakanishi T."/>
        </authorList>
    </citation>
    <scope>NUCLEOTIDE SEQUENCE [LARGE SCALE GENOMIC DNA]</scope>
</reference>
<accession>A0A401GIF0</accession>
<dbReference type="OrthoDB" id="103454at2759"/>
<dbReference type="PANTHER" id="PTHR13405">
    <property type="entry name" value="NUCLEAR PORE COMPLEX PROTEIN NUP133"/>
    <property type="match status" value="1"/>
</dbReference>
<dbReference type="SUPFAM" id="SSF117289">
    <property type="entry name" value="Nucleoporin domain"/>
    <property type="match status" value="1"/>
</dbReference>
<dbReference type="AlphaFoldDB" id="A0A401GIF0"/>
<dbReference type="Gene3D" id="2.130.10.10">
    <property type="entry name" value="YVTN repeat-like/Quinoprotein amine dehydrogenase"/>
    <property type="match status" value="1"/>
</dbReference>
<gene>
    <name evidence="11" type="ORF">SCP_0403120</name>
</gene>
<proteinExistence type="inferred from homology"/>
<keyword evidence="7" id="KW-0539">Nucleus</keyword>
<keyword evidence="6" id="KW-0811">Translocation</keyword>
<comment type="caution">
    <text evidence="11">The sequence shown here is derived from an EMBL/GenBank/DDBJ whole genome shotgun (WGS) entry which is preliminary data.</text>
</comment>
<feature type="domain" description="Nucleoporin Nup133/Nup155-like N-terminal" evidence="10">
    <location>
        <begin position="89"/>
        <end position="379"/>
    </location>
</feature>
<dbReference type="GO" id="GO:0016973">
    <property type="term" value="P:poly(A)+ mRNA export from nucleus"/>
    <property type="evidence" value="ECO:0007669"/>
    <property type="project" value="TreeGrafter"/>
</dbReference>
<evidence type="ECO:0000256" key="6">
    <source>
        <dbReference type="ARBA" id="ARBA00023010"/>
    </source>
</evidence>
<dbReference type="STRING" id="139825.A0A401GIF0"/>
<dbReference type="InterPro" id="IPR014908">
    <property type="entry name" value="Nucleoporin_Nup133/Nup155_N"/>
</dbReference>
<evidence type="ECO:0000259" key="10">
    <source>
        <dbReference type="Pfam" id="PF08801"/>
    </source>
</evidence>
<dbReference type="InterPro" id="IPR007187">
    <property type="entry name" value="Nucleoporin_Nup133/Nup155_C"/>
</dbReference>
<keyword evidence="12" id="KW-1185">Reference proteome</keyword>
<dbReference type="Pfam" id="PF03177">
    <property type="entry name" value="Nucleoporin_C"/>
    <property type="match status" value="1"/>
</dbReference>
<dbReference type="RefSeq" id="XP_027612851.1">
    <property type="nucleotide sequence ID" value="XM_027757050.1"/>
</dbReference>
<dbReference type="InParanoid" id="A0A401GIF0"/>
<dbReference type="PANTHER" id="PTHR13405:SF11">
    <property type="entry name" value="NUCLEAR PORE COMPLEX PROTEIN NUP133"/>
    <property type="match status" value="1"/>
</dbReference>
<keyword evidence="3" id="KW-0813">Transport</keyword>
<keyword evidence="4" id="KW-0509">mRNA transport</keyword>
<evidence type="ECO:0000256" key="1">
    <source>
        <dbReference type="ARBA" id="ARBA00004259"/>
    </source>
</evidence>
<evidence type="ECO:0000259" key="9">
    <source>
        <dbReference type="Pfam" id="PF03177"/>
    </source>
</evidence>
<dbReference type="EMBL" id="BFAD01000004">
    <property type="protein sequence ID" value="GBE81938.1"/>
    <property type="molecule type" value="Genomic_DNA"/>
</dbReference>
<organism evidence="11 12">
    <name type="scientific">Sparassis crispa</name>
    <dbReference type="NCBI Taxonomy" id="139825"/>
    <lineage>
        <taxon>Eukaryota</taxon>
        <taxon>Fungi</taxon>
        <taxon>Dikarya</taxon>
        <taxon>Basidiomycota</taxon>
        <taxon>Agaricomycotina</taxon>
        <taxon>Agaricomycetes</taxon>
        <taxon>Polyporales</taxon>
        <taxon>Sparassidaceae</taxon>
        <taxon>Sparassis</taxon>
    </lineage>
</organism>
<evidence type="ECO:0008006" key="13">
    <source>
        <dbReference type="Google" id="ProtNLM"/>
    </source>
</evidence>
<feature type="compositionally biased region" description="Low complexity" evidence="8">
    <location>
        <begin position="1"/>
        <end position="18"/>
    </location>
</feature>
<dbReference type="GO" id="GO:0031080">
    <property type="term" value="C:nuclear pore outer ring"/>
    <property type="evidence" value="ECO:0007669"/>
    <property type="project" value="TreeGrafter"/>
</dbReference>
<dbReference type="FunCoup" id="A0A401GIF0">
    <property type="interactions" value="94"/>
</dbReference>
<protein>
    <recommendedName>
        <fullName evidence="13">Nucleoporin</fullName>
    </recommendedName>
</protein>
<comment type="subcellular location">
    <subcellularLocation>
        <location evidence="1">Nucleus envelope</location>
    </subcellularLocation>
</comment>
<evidence type="ECO:0000256" key="3">
    <source>
        <dbReference type="ARBA" id="ARBA00022448"/>
    </source>
</evidence>
<evidence type="ECO:0000256" key="4">
    <source>
        <dbReference type="ARBA" id="ARBA00022816"/>
    </source>
</evidence>
<evidence type="ECO:0000256" key="2">
    <source>
        <dbReference type="ARBA" id="ARBA00005569"/>
    </source>
</evidence>
<dbReference type="InterPro" id="IPR037624">
    <property type="entry name" value="Nup133-like"/>
</dbReference>